<evidence type="ECO:0000256" key="8">
    <source>
        <dbReference type="ARBA" id="ARBA00024867"/>
    </source>
</evidence>
<keyword evidence="12" id="KW-1133">Transmembrane helix</keyword>
<dbReference type="AlphaFoldDB" id="A0AAW3JU41"/>
<feature type="transmembrane region" description="Helical" evidence="12">
    <location>
        <begin position="234"/>
        <end position="256"/>
    </location>
</feature>
<dbReference type="InterPro" id="IPR001789">
    <property type="entry name" value="Sig_transdc_resp-reg_receiver"/>
</dbReference>
<evidence type="ECO:0000256" key="12">
    <source>
        <dbReference type="SAM" id="Phobius"/>
    </source>
</evidence>
<gene>
    <name evidence="15" type="ORF">APZ18_10990</name>
</gene>
<dbReference type="EC" id="2.7.13.3" evidence="2"/>
<dbReference type="RefSeq" id="WP_055944888.1">
    <property type="nucleotide sequence ID" value="NZ_JAQDCV010000005.1"/>
</dbReference>
<dbReference type="SMART" id="SM00448">
    <property type="entry name" value="REC"/>
    <property type="match status" value="1"/>
</dbReference>
<keyword evidence="7" id="KW-0902">Two-component regulatory system</keyword>
<dbReference type="EMBL" id="LLKB01000005">
    <property type="protein sequence ID" value="KQC85214.1"/>
    <property type="molecule type" value="Genomic_DNA"/>
</dbReference>
<dbReference type="Proteomes" id="UP000050833">
    <property type="component" value="Unassembled WGS sequence"/>
</dbReference>
<evidence type="ECO:0000259" key="14">
    <source>
        <dbReference type="PROSITE" id="PS50110"/>
    </source>
</evidence>
<evidence type="ECO:0000256" key="10">
    <source>
        <dbReference type="SAM" id="Coils"/>
    </source>
</evidence>
<name>A0AAW3JU41_9FIRM</name>
<evidence type="ECO:0000313" key="15">
    <source>
        <dbReference type="EMBL" id="KQC85214.1"/>
    </source>
</evidence>
<evidence type="ECO:0000313" key="16">
    <source>
        <dbReference type="Proteomes" id="UP000050833"/>
    </source>
</evidence>
<dbReference type="Pfam" id="PF00512">
    <property type="entry name" value="HisKA"/>
    <property type="match status" value="1"/>
</dbReference>
<keyword evidence="10" id="KW-0175">Coiled coil</keyword>
<dbReference type="PROSITE" id="PS50109">
    <property type="entry name" value="HIS_KIN"/>
    <property type="match status" value="1"/>
</dbReference>
<dbReference type="InterPro" id="IPR011006">
    <property type="entry name" value="CheY-like_superfamily"/>
</dbReference>
<evidence type="ECO:0000256" key="6">
    <source>
        <dbReference type="ARBA" id="ARBA00022777"/>
    </source>
</evidence>
<comment type="function">
    <text evidence="8">May play the central regulatory role in sporulation. It may be an element of the effector pathway responsible for the activation of sporulation genes in response to nutritional stress. Spo0A may act in concert with spo0H (a sigma factor) to control the expression of some genes that are critical to the sporulation process.</text>
</comment>
<dbReference type="Gene3D" id="1.10.287.130">
    <property type="match status" value="1"/>
</dbReference>
<dbReference type="GO" id="GO:0000155">
    <property type="term" value="F:phosphorelay sensor kinase activity"/>
    <property type="evidence" value="ECO:0007669"/>
    <property type="project" value="InterPro"/>
</dbReference>
<dbReference type="PANTHER" id="PTHR43047">
    <property type="entry name" value="TWO-COMPONENT HISTIDINE PROTEIN KINASE"/>
    <property type="match status" value="1"/>
</dbReference>
<evidence type="ECO:0000259" key="13">
    <source>
        <dbReference type="PROSITE" id="PS50109"/>
    </source>
</evidence>
<dbReference type="GO" id="GO:0009927">
    <property type="term" value="F:histidine phosphotransfer kinase activity"/>
    <property type="evidence" value="ECO:0007669"/>
    <property type="project" value="TreeGrafter"/>
</dbReference>
<dbReference type="Pfam" id="PF00072">
    <property type="entry name" value="Response_reg"/>
    <property type="match status" value="1"/>
</dbReference>
<feature type="coiled-coil region" evidence="10">
    <location>
        <begin position="398"/>
        <end position="425"/>
    </location>
</feature>
<feature type="transmembrane region" description="Helical" evidence="12">
    <location>
        <begin position="206"/>
        <end position="222"/>
    </location>
</feature>
<feature type="transmembrane region" description="Helical" evidence="12">
    <location>
        <begin position="173"/>
        <end position="194"/>
    </location>
</feature>
<keyword evidence="4 9" id="KW-0597">Phosphoprotein</keyword>
<accession>A0AAW3JU41</accession>
<dbReference type="Gene3D" id="3.40.50.2300">
    <property type="match status" value="1"/>
</dbReference>
<protein>
    <recommendedName>
        <fullName evidence="3">Stage 0 sporulation protein A homolog</fullName>
        <ecNumber evidence="2">2.7.13.3</ecNumber>
    </recommendedName>
</protein>
<feature type="transmembrane region" description="Helical" evidence="12">
    <location>
        <begin position="7"/>
        <end position="24"/>
    </location>
</feature>
<evidence type="ECO:0000256" key="7">
    <source>
        <dbReference type="ARBA" id="ARBA00023012"/>
    </source>
</evidence>
<dbReference type="PROSITE" id="PS50110">
    <property type="entry name" value="RESPONSE_REGULATORY"/>
    <property type="match status" value="1"/>
</dbReference>
<feature type="region of interest" description="Disordered" evidence="11">
    <location>
        <begin position="583"/>
        <end position="607"/>
    </location>
</feature>
<dbReference type="InterPro" id="IPR005467">
    <property type="entry name" value="His_kinase_dom"/>
</dbReference>
<dbReference type="InterPro" id="IPR003661">
    <property type="entry name" value="HisK_dim/P_dom"/>
</dbReference>
<dbReference type="Pfam" id="PF02518">
    <property type="entry name" value="HATPase_c"/>
    <property type="match status" value="1"/>
</dbReference>
<sequence length="872" mass="97677">MKILKKLIWVALAIEIIVLLVVVINSNVDNMTLSKGEIYDFNTGWIITRQDGSSQKIKSLPYSEKSKAGEKIILSNTIPKKYSGMTMSFLSADKQFRVTIDGRQVYEFGVNDSRPFGKTPGSVTNFIDIPENLTEGKIEIEMISPYDNYASNITGITISKRDTSILNLLKSNLGNFAMCIIILACGITLFMLAFIQAFSRQTRDGISYLGFMCIFGTIYFSIETKSLNVFYGNQTLYSNLVFLVLMLWPVFMQMYYINNLEEKFQKIFYILLFLTLTNVACQLTLQILGVFDFMNMAFVSHILIFISGMAILFSLICTIRKGKDKLFALEFLGILAFIGGSAADLIRTYTIHIGDFGKYSRFGMTIFSLLMVFVHILKVIRGYSASIAENARHMQMEVQVIEEKNQELTIANEEAEKAKAEAIAAAKAKSVFLANMSHEIRTPINAILGMDTMILRESDDKDILEYAGNIQSASQTLLSLINDILDFSKIETGKLELVQGDYALSSLINDVYHMLLGKAKEKGLALNVDSDKNLPAKLYGDEVRIRQILVNILNNAIKYTEKGSVTLKVGMSEQQNADAINNNKKTKTNDCTENNNTSDIENKTMPYYDNISDTDNKTIHNNNNVTRLQPAKNIIITFTISDTGIGIKPENISHLFDSFSRFDENKNKHIEGTGLGLAITKQLTKLMNGKINVTSKYGEGSVFEVSIPQKIVSDLKIGDISEKYNATPDKKKKKASFTAPDAKVLVVDDVKMNINVFKALLKRTKISVDSAMSGPEALEMIKDNKYDIIFLDHMMPDMDGIETYKHMKEFEESPNKDTTVIMLTANAIMGAKEEYLGIGFSDYLSKPVQAAKLEAMILKYLPEELVTKPDIS</sequence>
<dbReference type="InterPro" id="IPR003594">
    <property type="entry name" value="HATPase_dom"/>
</dbReference>
<evidence type="ECO:0000256" key="11">
    <source>
        <dbReference type="SAM" id="MobiDB-lite"/>
    </source>
</evidence>
<reference evidence="15 16" key="1">
    <citation type="submission" date="2015-10" db="EMBL/GenBank/DDBJ databases">
        <title>Butyribacter intestini gen. nov., sp. nov., a butyric acid-producing bacterium of the family Lachnospiraceae isolated from the human faeces.</title>
        <authorList>
            <person name="Zou Y."/>
            <person name="Xue W."/>
            <person name="Luo G."/>
            <person name="Lv M."/>
        </authorList>
    </citation>
    <scope>NUCLEOTIDE SEQUENCE [LARGE SCALE GENOMIC DNA]</scope>
    <source>
        <strain evidence="15 16">TF01-11</strain>
    </source>
</reference>
<dbReference type="Gene3D" id="3.30.565.10">
    <property type="entry name" value="Histidine kinase-like ATPase, C-terminal domain"/>
    <property type="match status" value="1"/>
</dbReference>
<keyword evidence="16" id="KW-1185">Reference proteome</keyword>
<feature type="domain" description="Response regulatory" evidence="14">
    <location>
        <begin position="743"/>
        <end position="861"/>
    </location>
</feature>
<evidence type="ECO:0000256" key="9">
    <source>
        <dbReference type="PROSITE-ProRule" id="PRU00169"/>
    </source>
</evidence>
<dbReference type="SUPFAM" id="SSF47384">
    <property type="entry name" value="Homodimeric domain of signal transducing histidine kinase"/>
    <property type="match status" value="1"/>
</dbReference>
<comment type="caution">
    <text evidence="15">The sequence shown here is derived from an EMBL/GenBank/DDBJ whole genome shotgun (WGS) entry which is preliminary data.</text>
</comment>
<dbReference type="PRINTS" id="PR00344">
    <property type="entry name" value="BCTRLSENSOR"/>
</dbReference>
<dbReference type="SUPFAM" id="SSF55874">
    <property type="entry name" value="ATPase domain of HSP90 chaperone/DNA topoisomerase II/histidine kinase"/>
    <property type="match status" value="1"/>
</dbReference>
<comment type="catalytic activity">
    <reaction evidence="1">
        <text>ATP + protein L-histidine = ADP + protein N-phospho-L-histidine.</text>
        <dbReference type="EC" id="2.7.13.3"/>
    </reaction>
</comment>
<keyword evidence="5" id="KW-0808">Transferase</keyword>
<evidence type="ECO:0000256" key="4">
    <source>
        <dbReference type="ARBA" id="ARBA00022553"/>
    </source>
</evidence>
<evidence type="ECO:0000256" key="2">
    <source>
        <dbReference type="ARBA" id="ARBA00012438"/>
    </source>
</evidence>
<dbReference type="InterPro" id="IPR036890">
    <property type="entry name" value="HATPase_C_sf"/>
</dbReference>
<dbReference type="SMART" id="SM00388">
    <property type="entry name" value="HisKA"/>
    <property type="match status" value="1"/>
</dbReference>
<evidence type="ECO:0000256" key="5">
    <source>
        <dbReference type="ARBA" id="ARBA00022679"/>
    </source>
</evidence>
<dbReference type="CDD" id="cd17546">
    <property type="entry name" value="REC_hyHK_CKI1_RcsC-like"/>
    <property type="match status" value="1"/>
</dbReference>
<keyword evidence="12" id="KW-0472">Membrane</keyword>
<dbReference type="SUPFAM" id="SSF52172">
    <property type="entry name" value="CheY-like"/>
    <property type="match status" value="1"/>
</dbReference>
<dbReference type="CDD" id="cd00082">
    <property type="entry name" value="HisKA"/>
    <property type="match status" value="1"/>
</dbReference>
<feature type="transmembrane region" description="Helical" evidence="12">
    <location>
        <begin position="297"/>
        <end position="319"/>
    </location>
</feature>
<dbReference type="SMART" id="SM00387">
    <property type="entry name" value="HATPase_c"/>
    <property type="match status" value="1"/>
</dbReference>
<organism evidence="15 16">
    <name type="scientific">Butyribacter intestini</name>
    <dbReference type="NCBI Taxonomy" id="1703332"/>
    <lineage>
        <taxon>Bacteria</taxon>
        <taxon>Bacillati</taxon>
        <taxon>Bacillota</taxon>
        <taxon>Clostridia</taxon>
        <taxon>Lachnospirales</taxon>
        <taxon>Lachnospiraceae</taxon>
        <taxon>Butyribacter</taxon>
    </lineage>
</organism>
<feature type="transmembrane region" description="Helical" evidence="12">
    <location>
        <begin position="359"/>
        <end position="377"/>
    </location>
</feature>
<feature type="transmembrane region" description="Helical" evidence="12">
    <location>
        <begin position="326"/>
        <end position="347"/>
    </location>
</feature>
<evidence type="ECO:0000256" key="3">
    <source>
        <dbReference type="ARBA" id="ARBA00018672"/>
    </source>
</evidence>
<keyword evidence="12" id="KW-0812">Transmembrane</keyword>
<dbReference type="InterPro" id="IPR004358">
    <property type="entry name" value="Sig_transdc_His_kin-like_C"/>
</dbReference>
<dbReference type="PANTHER" id="PTHR43047:SF72">
    <property type="entry name" value="OSMOSENSING HISTIDINE PROTEIN KINASE SLN1"/>
    <property type="match status" value="1"/>
</dbReference>
<feature type="modified residue" description="4-aspartylphosphate" evidence="9">
    <location>
        <position position="792"/>
    </location>
</feature>
<keyword evidence="6" id="KW-0418">Kinase</keyword>
<evidence type="ECO:0000256" key="1">
    <source>
        <dbReference type="ARBA" id="ARBA00000085"/>
    </source>
</evidence>
<dbReference type="InterPro" id="IPR036097">
    <property type="entry name" value="HisK_dim/P_sf"/>
</dbReference>
<proteinExistence type="predicted"/>
<feature type="transmembrane region" description="Helical" evidence="12">
    <location>
        <begin position="268"/>
        <end position="291"/>
    </location>
</feature>
<dbReference type="GO" id="GO:0005886">
    <property type="term" value="C:plasma membrane"/>
    <property type="evidence" value="ECO:0007669"/>
    <property type="project" value="TreeGrafter"/>
</dbReference>
<feature type="domain" description="Histidine kinase" evidence="13">
    <location>
        <begin position="435"/>
        <end position="711"/>
    </location>
</feature>